<sequence length="66" mass="7765">MNLAAGQEWTAHRKEASKHWLTCSVCPSVWGWYDELNCNSSMEELEYFLSQSTHENMVPIRDNCLW</sequence>
<accession>A0A0A9U8Y9</accession>
<evidence type="ECO:0000313" key="1">
    <source>
        <dbReference type="EMBL" id="JAD16004.1"/>
    </source>
</evidence>
<reference evidence="1" key="1">
    <citation type="submission" date="2014-09" db="EMBL/GenBank/DDBJ databases">
        <authorList>
            <person name="Magalhaes I.L.F."/>
            <person name="Oliveira U."/>
            <person name="Santos F.R."/>
            <person name="Vidigal T.H.D.A."/>
            <person name="Brescovit A.D."/>
            <person name="Santos A.J."/>
        </authorList>
    </citation>
    <scope>NUCLEOTIDE SEQUENCE</scope>
    <source>
        <tissue evidence="1">Shoot tissue taken approximately 20 cm above the soil surface</tissue>
    </source>
</reference>
<dbReference type="AlphaFoldDB" id="A0A0A9U8Y9"/>
<organism evidence="1">
    <name type="scientific">Arundo donax</name>
    <name type="common">Giant reed</name>
    <name type="synonym">Donax arundinaceus</name>
    <dbReference type="NCBI Taxonomy" id="35708"/>
    <lineage>
        <taxon>Eukaryota</taxon>
        <taxon>Viridiplantae</taxon>
        <taxon>Streptophyta</taxon>
        <taxon>Embryophyta</taxon>
        <taxon>Tracheophyta</taxon>
        <taxon>Spermatophyta</taxon>
        <taxon>Magnoliopsida</taxon>
        <taxon>Liliopsida</taxon>
        <taxon>Poales</taxon>
        <taxon>Poaceae</taxon>
        <taxon>PACMAD clade</taxon>
        <taxon>Arundinoideae</taxon>
        <taxon>Arundineae</taxon>
        <taxon>Arundo</taxon>
    </lineage>
</organism>
<dbReference type="EMBL" id="GBRH01281891">
    <property type="protein sequence ID" value="JAD16004.1"/>
    <property type="molecule type" value="Transcribed_RNA"/>
</dbReference>
<proteinExistence type="predicted"/>
<name>A0A0A9U8Y9_ARUDO</name>
<reference evidence="1" key="2">
    <citation type="journal article" date="2015" name="Data Brief">
        <title>Shoot transcriptome of the giant reed, Arundo donax.</title>
        <authorList>
            <person name="Barrero R.A."/>
            <person name="Guerrero F.D."/>
            <person name="Moolhuijzen P."/>
            <person name="Goolsby J.A."/>
            <person name="Tidwell J."/>
            <person name="Bellgard S.E."/>
            <person name="Bellgard M.I."/>
        </authorList>
    </citation>
    <scope>NUCLEOTIDE SEQUENCE</scope>
    <source>
        <tissue evidence="1">Shoot tissue taken approximately 20 cm above the soil surface</tissue>
    </source>
</reference>
<protein>
    <submittedName>
        <fullName evidence="1">Uncharacterized protein</fullName>
    </submittedName>
</protein>